<evidence type="ECO:0000259" key="2">
    <source>
        <dbReference type="Pfam" id="PF01979"/>
    </source>
</evidence>
<proteinExistence type="predicted"/>
<dbReference type="InterPro" id="IPR006680">
    <property type="entry name" value="Amidohydro-rel"/>
</dbReference>
<dbReference type="Proteomes" id="UP000282321">
    <property type="component" value="Unassembled WGS sequence"/>
</dbReference>
<gene>
    <name evidence="3" type="ORF">DRP44_05970</name>
</gene>
<evidence type="ECO:0000313" key="3">
    <source>
        <dbReference type="EMBL" id="RKX65614.1"/>
    </source>
</evidence>
<dbReference type="InterPro" id="IPR032466">
    <property type="entry name" value="Metal_Hydrolase"/>
</dbReference>
<evidence type="ECO:0000313" key="4">
    <source>
        <dbReference type="Proteomes" id="UP000282321"/>
    </source>
</evidence>
<evidence type="ECO:0000256" key="1">
    <source>
        <dbReference type="SAM" id="Coils"/>
    </source>
</evidence>
<organism evidence="3 4">
    <name type="scientific">candidate division TA06 bacterium</name>
    <dbReference type="NCBI Taxonomy" id="2250710"/>
    <lineage>
        <taxon>Bacteria</taxon>
        <taxon>Bacteria division TA06</taxon>
    </lineage>
</organism>
<dbReference type="InterPro" id="IPR051781">
    <property type="entry name" value="Metallo-dep_Hydrolase"/>
</dbReference>
<dbReference type="InterPro" id="IPR011059">
    <property type="entry name" value="Metal-dep_hydrolase_composite"/>
</dbReference>
<dbReference type="EMBL" id="QNBC01000081">
    <property type="protein sequence ID" value="RKX65614.1"/>
    <property type="molecule type" value="Genomic_DNA"/>
</dbReference>
<sequence>MKRQIVISAKTLFDGKGKKENMTVVVEDGKIIDVMKKKLKSDYEGYVTPAIIDAHAHIGMDREGEPYQESETNDTLSQILPMNDPINSIYFDDRAFKDAVDFGVLYCCVVPGSGNVLGGKAKVIRNFAKYRDEAVIKDYGYKMALGYNPRSTTDWKGERPNTRMGVYALLEKYFDDVITKKKKAELEKKKKEIELEQKKKDKKLSKTEYKKEIDLINEEYKLEFSGEEIAVLELLSGKKVAKVHVHRDDDVLYLIELVKKYNLKATADHTGDVYCKDTFDKLGKQNIPVVYGPLGSVGYKVELKHAYYQNTQILMKSKAFFGLMSDHPVIHTVTLRDTLKYFMIFGMKDYEAISLITYKNAKILGIEDKLGTIEKGKIASLLVWNEHPLYLGAYPKIVIGEGKVLRKR</sequence>
<dbReference type="SUPFAM" id="SSF51338">
    <property type="entry name" value="Composite domain of metallo-dependent hydrolases"/>
    <property type="match status" value="1"/>
</dbReference>
<dbReference type="AlphaFoldDB" id="A0A660S6R8"/>
<protein>
    <submittedName>
        <fullName evidence="3">Amidohydrolase</fullName>
    </submittedName>
</protein>
<keyword evidence="3" id="KW-0378">Hydrolase</keyword>
<comment type="caution">
    <text evidence="3">The sequence shown here is derived from an EMBL/GenBank/DDBJ whole genome shotgun (WGS) entry which is preliminary data.</text>
</comment>
<keyword evidence="1" id="KW-0175">Coiled coil</keyword>
<dbReference type="Gene3D" id="3.20.20.140">
    <property type="entry name" value="Metal-dependent hydrolases"/>
    <property type="match status" value="1"/>
</dbReference>
<dbReference type="GO" id="GO:0016810">
    <property type="term" value="F:hydrolase activity, acting on carbon-nitrogen (but not peptide) bonds"/>
    <property type="evidence" value="ECO:0007669"/>
    <property type="project" value="InterPro"/>
</dbReference>
<dbReference type="PANTHER" id="PTHR43135">
    <property type="entry name" value="ALPHA-D-RIBOSE 1-METHYLPHOSPHONATE 5-TRIPHOSPHATE DIPHOSPHATASE"/>
    <property type="match status" value="1"/>
</dbReference>
<accession>A0A660S6R8</accession>
<dbReference type="Pfam" id="PF01979">
    <property type="entry name" value="Amidohydro_1"/>
    <property type="match status" value="1"/>
</dbReference>
<reference evidence="3 4" key="1">
    <citation type="submission" date="2018-06" db="EMBL/GenBank/DDBJ databases">
        <title>Extensive metabolic versatility and redundancy in microbially diverse, dynamic hydrothermal sediments.</title>
        <authorList>
            <person name="Dombrowski N."/>
            <person name="Teske A."/>
            <person name="Baker B.J."/>
        </authorList>
    </citation>
    <scope>NUCLEOTIDE SEQUENCE [LARGE SCALE GENOMIC DNA]</scope>
    <source>
        <strain evidence="3">B35_G9</strain>
    </source>
</reference>
<feature type="domain" description="Amidohydrolase-related" evidence="2">
    <location>
        <begin position="313"/>
        <end position="394"/>
    </location>
</feature>
<feature type="coiled-coil region" evidence="1">
    <location>
        <begin position="179"/>
        <end position="208"/>
    </location>
</feature>
<name>A0A660S6R8_UNCT6</name>
<dbReference type="SUPFAM" id="SSF51556">
    <property type="entry name" value="Metallo-dependent hydrolases"/>
    <property type="match status" value="1"/>
</dbReference>
<dbReference type="PANTHER" id="PTHR43135:SF3">
    <property type="entry name" value="ALPHA-D-RIBOSE 1-METHYLPHOSPHONATE 5-TRIPHOSPHATE DIPHOSPHATASE"/>
    <property type="match status" value="1"/>
</dbReference>